<accession>A0ABD0J329</accession>
<evidence type="ECO:0000313" key="1">
    <source>
        <dbReference type="EMBL" id="KAK7453347.1"/>
    </source>
</evidence>
<dbReference type="Proteomes" id="UP001519460">
    <property type="component" value="Unassembled WGS sequence"/>
</dbReference>
<dbReference type="EMBL" id="JACVVK020000709">
    <property type="protein sequence ID" value="KAK7453347.1"/>
    <property type="molecule type" value="Genomic_DNA"/>
</dbReference>
<comment type="caution">
    <text evidence="1">The sequence shown here is derived from an EMBL/GenBank/DDBJ whole genome shotgun (WGS) entry which is preliminary data.</text>
</comment>
<keyword evidence="2" id="KW-1185">Reference proteome</keyword>
<sequence>MCRPSWVPGINISLRFSVKEMDIGLKSGAYSLLGRRVVVNSLPGCQELVALGMMMQQKNSKCGEDMGRRHRLEALSLPRHGELPVLGLVNGRALDRVD</sequence>
<proteinExistence type="predicted"/>
<organism evidence="1 2">
    <name type="scientific">Batillaria attramentaria</name>
    <dbReference type="NCBI Taxonomy" id="370345"/>
    <lineage>
        <taxon>Eukaryota</taxon>
        <taxon>Metazoa</taxon>
        <taxon>Spiralia</taxon>
        <taxon>Lophotrochozoa</taxon>
        <taxon>Mollusca</taxon>
        <taxon>Gastropoda</taxon>
        <taxon>Caenogastropoda</taxon>
        <taxon>Sorbeoconcha</taxon>
        <taxon>Cerithioidea</taxon>
        <taxon>Batillariidae</taxon>
        <taxon>Batillaria</taxon>
    </lineage>
</organism>
<name>A0ABD0J329_9CAEN</name>
<dbReference type="AlphaFoldDB" id="A0ABD0J329"/>
<reference evidence="1 2" key="1">
    <citation type="journal article" date="2023" name="Sci. Data">
        <title>Genome assembly of the Korean intertidal mud-creeper Batillaria attramentaria.</title>
        <authorList>
            <person name="Patra A.K."/>
            <person name="Ho P.T."/>
            <person name="Jun S."/>
            <person name="Lee S.J."/>
            <person name="Kim Y."/>
            <person name="Won Y.J."/>
        </authorList>
    </citation>
    <scope>NUCLEOTIDE SEQUENCE [LARGE SCALE GENOMIC DNA]</scope>
    <source>
        <strain evidence="1">Wonlab-2016</strain>
    </source>
</reference>
<evidence type="ECO:0000313" key="2">
    <source>
        <dbReference type="Proteomes" id="UP001519460"/>
    </source>
</evidence>
<gene>
    <name evidence="1" type="ORF">BaRGS_00039638</name>
</gene>
<protein>
    <submittedName>
        <fullName evidence="1">Uncharacterized protein</fullName>
    </submittedName>
</protein>